<keyword evidence="4" id="KW-1185">Reference proteome</keyword>
<name>A0A154M778_9PSEU</name>
<sequence>MTLDQQVQPTESTSRDATAENFDAYYGKLFGWSVKWLGSRPFLALENGICAATLPKLSAGPVLDRLAVTGCDGPAFVVPSRQGRRVAILAETDGLIPPRSALPRDVEVLAGGALLPLPMGNRRVDSSPEWVTAPDPRQRWLPSLSAVLAGIHACR</sequence>
<dbReference type="RefSeq" id="WP_061987705.1">
    <property type="nucleotide sequence ID" value="NZ_FOPQ01000012.1"/>
</dbReference>
<dbReference type="Proteomes" id="UP000186883">
    <property type="component" value="Unassembled WGS sequence"/>
</dbReference>
<evidence type="ECO:0000313" key="4">
    <source>
        <dbReference type="Proteomes" id="UP000186883"/>
    </source>
</evidence>
<dbReference type="AlphaFoldDB" id="A0A154M778"/>
<organism evidence="1 3">
    <name type="scientific">Amycolatopsis regifaucium</name>
    <dbReference type="NCBI Taxonomy" id="546365"/>
    <lineage>
        <taxon>Bacteria</taxon>
        <taxon>Bacillati</taxon>
        <taxon>Actinomycetota</taxon>
        <taxon>Actinomycetes</taxon>
        <taxon>Pseudonocardiales</taxon>
        <taxon>Pseudonocardiaceae</taxon>
        <taxon>Amycolatopsis</taxon>
    </lineage>
</organism>
<comment type="caution">
    <text evidence="1">The sequence shown here is derived from an EMBL/GenBank/DDBJ whole genome shotgun (WGS) entry which is preliminary data.</text>
</comment>
<proteinExistence type="predicted"/>
<evidence type="ECO:0000313" key="1">
    <source>
        <dbReference type="EMBL" id="KZB79709.1"/>
    </source>
</evidence>
<reference evidence="2 4" key="2">
    <citation type="submission" date="2016-11" db="EMBL/GenBank/DDBJ databases">
        <title>Genome sequencing of Amycolatopsis regifaucium.</title>
        <authorList>
            <person name="Mayilraj S."/>
            <person name="Kaur N."/>
        </authorList>
    </citation>
    <scope>NUCLEOTIDE SEQUENCE [LARGE SCALE GENOMIC DNA]</scope>
    <source>
        <strain evidence="2 4">GY080</strain>
    </source>
</reference>
<dbReference type="EMBL" id="LQCI01000051">
    <property type="protein sequence ID" value="KZB79709.1"/>
    <property type="molecule type" value="Genomic_DNA"/>
</dbReference>
<evidence type="ECO:0000313" key="3">
    <source>
        <dbReference type="Proteomes" id="UP000076321"/>
    </source>
</evidence>
<gene>
    <name evidence="2" type="ORF">ATP06_0206420</name>
    <name evidence="1" type="ORF">AVL48_14995</name>
</gene>
<reference evidence="1 3" key="1">
    <citation type="submission" date="2015-12" db="EMBL/GenBank/DDBJ databases">
        <title>Amycolatopsis regifaucium genome sequencing and assembly.</title>
        <authorList>
            <person name="Mayilraj S."/>
        </authorList>
    </citation>
    <scope>NUCLEOTIDE SEQUENCE [LARGE SCALE GENOMIC DNA]</scope>
    <source>
        <strain evidence="1 3">GY080</strain>
    </source>
</reference>
<dbReference type="EMBL" id="LOBU02000006">
    <property type="protein sequence ID" value="OKA09976.1"/>
    <property type="molecule type" value="Genomic_DNA"/>
</dbReference>
<evidence type="ECO:0000313" key="2">
    <source>
        <dbReference type="EMBL" id="OKA09976.1"/>
    </source>
</evidence>
<accession>A0A154M778</accession>
<dbReference type="Proteomes" id="UP000076321">
    <property type="component" value="Unassembled WGS sequence"/>
</dbReference>
<protein>
    <submittedName>
        <fullName evidence="1">Glycogen operon protein GlgX</fullName>
    </submittedName>
</protein>
<dbReference type="OrthoDB" id="3631260at2"/>